<protein>
    <submittedName>
        <fullName evidence="1">Uncharacterized protein</fullName>
    </submittedName>
</protein>
<dbReference type="Proteomes" id="UP000238430">
    <property type="component" value="Unassembled WGS sequence"/>
</dbReference>
<name>A0A2T1NME3_9FLAO</name>
<evidence type="ECO:0000313" key="2">
    <source>
        <dbReference type="Proteomes" id="UP000238430"/>
    </source>
</evidence>
<proteinExistence type="predicted"/>
<dbReference type="RefSeq" id="WP_106676798.1">
    <property type="nucleotide sequence ID" value="NZ_JACHWV010000006.1"/>
</dbReference>
<comment type="caution">
    <text evidence="1">The sequence shown here is derived from an EMBL/GenBank/DDBJ whole genome shotgun (WGS) entry which is preliminary data.</text>
</comment>
<organism evidence="1 2">
    <name type="scientific">Mesoflavibacter zeaxanthinifaciens subsp. sabulilitoris</name>
    <dbReference type="NCBI Taxonomy" id="1520893"/>
    <lineage>
        <taxon>Bacteria</taxon>
        <taxon>Pseudomonadati</taxon>
        <taxon>Bacteroidota</taxon>
        <taxon>Flavobacteriia</taxon>
        <taxon>Flavobacteriales</taxon>
        <taxon>Flavobacteriaceae</taxon>
        <taxon>Mesoflavibacter</taxon>
    </lineage>
</organism>
<reference evidence="1 2" key="1">
    <citation type="submission" date="2018-03" db="EMBL/GenBank/DDBJ databases">
        <title>Mesoflavibacter sp. HG37 and Mesoflavibacter sp. HG96 sp.nov., two marine bacteria isolated from seawater of Western Pacific Ocean.</title>
        <authorList>
            <person name="Cheng H."/>
            <person name="Wu Y.-H."/>
            <person name="Guo L.-L."/>
            <person name="Xu X.-W."/>
        </authorList>
    </citation>
    <scope>NUCLEOTIDE SEQUENCE [LARGE SCALE GENOMIC DNA]</scope>
    <source>
        <strain evidence="1 2">KCTC 42117</strain>
    </source>
</reference>
<accession>A0A2T1NME3</accession>
<evidence type="ECO:0000313" key="1">
    <source>
        <dbReference type="EMBL" id="PSG94064.1"/>
    </source>
</evidence>
<sequence length="208" mass="23544">MKTKWYISALIVVLAVFGVLQNQASLPNQEVHIRFEDQTVTLEQSEQTIALIQEQLEAIDVTNIVVEKDANKQLKISYHSKLDVVVIKSLLSKALQIEIASGYLNLEENQSNLPKKTSKKGFDFDVYEIKTSSKNQNNSAGKSIIVTKQDYDRSSNTNLPFYLDDFVAIDFLNISVLKQNISSQYHLTFSNKTYTIPEVRAGPFSFQS</sequence>
<gene>
    <name evidence="1" type="ORF">C7H61_02480</name>
</gene>
<dbReference type="OrthoDB" id="1144910at2"/>
<dbReference type="AlphaFoldDB" id="A0A2T1NME3"/>
<dbReference type="EMBL" id="PXOT01000014">
    <property type="protein sequence ID" value="PSG94064.1"/>
    <property type="molecule type" value="Genomic_DNA"/>
</dbReference>
<keyword evidence="2" id="KW-1185">Reference proteome</keyword>